<dbReference type="GO" id="GO:0005829">
    <property type="term" value="C:cytosol"/>
    <property type="evidence" value="ECO:0007669"/>
    <property type="project" value="TreeGrafter"/>
</dbReference>
<dbReference type="InterPro" id="IPR002376">
    <property type="entry name" value="Formyl_transf_N"/>
</dbReference>
<feature type="binding site" evidence="4">
    <location>
        <position position="69"/>
    </location>
    <ligand>
        <name>(6R)-10-formyltetrahydrofolate</name>
        <dbReference type="ChEBI" id="CHEBI:195366"/>
    </ligand>
</feature>
<dbReference type="GO" id="GO:0006189">
    <property type="term" value="P:'de novo' IMP biosynthetic process"/>
    <property type="evidence" value="ECO:0007669"/>
    <property type="project" value="UniProtKB-UniRule"/>
</dbReference>
<reference evidence="6 7" key="1">
    <citation type="submission" date="2020-06" db="EMBL/GenBank/DDBJ databases">
        <title>Oricola thermophila sp. nov. isolated from a tidal sediments.</title>
        <authorList>
            <person name="Kwon K.K."/>
            <person name="Yang S.-H."/>
            <person name="Park M.-J."/>
        </authorList>
    </citation>
    <scope>NUCLEOTIDE SEQUENCE [LARGE SCALE GENOMIC DNA]</scope>
    <source>
        <strain evidence="6 7">MEBiC13590</strain>
    </source>
</reference>
<dbReference type="InterPro" id="IPR036477">
    <property type="entry name" value="Formyl_transf_N_sf"/>
</dbReference>
<evidence type="ECO:0000313" key="7">
    <source>
        <dbReference type="Proteomes" id="UP000509367"/>
    </source>
</evidence>
<dbReference type="Proteomes" id="UP000509367">
    <property type="component" value="Chromosome"/>
</dbReference>
<organism evidence="6 7">
    <name type="scientific">Oricola thermophila</name>
    <dbReference type="NCBI Taxonomy" id="2742145"/>
    <lineage>
        <taxon>Bacteria</taxon>
        <taxon>Pseudomonadati</taxon>
        <taxon>Pseudomonadota</taxon>
        <taxon>Alphaproteobacteria</taxon>
        <taxon>Hyphomicrobiales</taxon>
        <taxon>Ahrensiaceae</taxon>
        <taxon>Oricola</taxon>
    </lineage>
</organism>
<dbReference type="Gene3D" id="3.40.50.170">
    <property type="entry name" value="Formyl transferase, N-terminal domain"/>
    <property type="match status" value="1"/>
</dbReference>
<dbReference type="AlphaFoldDB" id="A0A6N1VBM9"/>
<dbReference type="KEGG" id="orm:HTY61_07985"/>
<dbReference type="SUPFAM" id="SSF53328">
    <property type="entry name" value="Formyltransferase"/>
    <property type="match status" value="1"/>
</dbReference>
<feature type="active site" description="Proton donor" evidence="4">
    <location>
        <position position="113"/>
    </location>
</feature>
<dbReference type="RefSeq" id="WP_175276290.1">
    <property type="nucleotide sequence ID" value="NZ_CP054836.1"/>
</dbReference>
<comment type="pathway">
    <text evidence="1 4">Purine metabolism; IMP biosynthesis via de novo pathway; N(2)-formyl-N(1)-(5-phospho-D-ribosyl)glycinamide from N(1)-(5-phospho-D-ribosyl)glycinamide (10-formyl THF route): step 1/1.</text>
</comment>
<keyword evidence="3 4" id="KW-0658">Purine biosynthesis</keyword>
<feature type="binding site" evidence="4">
    <location>
        <begin position="94"/>
        <end position="97"/>
    </location>
    <ligand>
        <name>(6R)-10-formyltetrahydrofolate</name>
        <dbReference type="ChEBI" id="CHEBI:195366"/>
    </ligand>
</feature>
<keyword evidence="2 4" id="KW-0808">Transferase</keyword>
<proteinExistence type="inferred from homology"/>
<feature type="domain" description="Formyl transferase N-terminal" evidence="5">
    <location>
        <begin position="6"/>
        <end position="186"/>
    </location>
</feature>
<dbReference type="UniPathway" id="UPA00074">
    <property type="reaction ID" value="UER00126"/>
</dbReference>
<name>A0A6N1VBM9_9HYPH</name>
<dbReference type="EMBL" id="CP054836">
    <property type="protein sequence ID" value="QKV18396.1"/>
    <property type="molecule type" value="Genomic_DNA"/>
</dbReference>
<evidence type="ECO:0000259" key="5">
    <source>
        <dbReference type="Pfam" id="PF00551"/>
    </source>
</evidence>
<keyword evidence="7" id="KW-1185">Reference proteome</keyword>
<dbReference type="EC" id="2.1.2.2" evidence="4"/>
<sequence>MTAKRKRCAVLISGRGSNMEALVQAAKAPDYPAEIVLVISDKPEAKGLDTARDHGIPARAISRAPYPSKRAHEKAIQEALDEHEVDIVCLAGFMRLLSGEFLEPWAGRIINIHPSLLPRHKGLDTHARAIETGDTVHGCSVHHVTAGMDEGPVIMQAQVPVLPDDTPDTLAARVLTEEHRIYPLALAELAEELAD</sequence>
<feature type="binding site" evidence="4">
    <location>
        <begin position="16"/>
        <end position="18"/>
    </location>
    <ligand>
        <name>N(1)-(5-phospho-beta-D-ribosyl)glycinamide</name>
        <dbReference type="ChEBI" id="CHEBI:143788"/>
    </ligand>
</feature>
<evidence type="ECO:0000313" key="6">
    <source>
        <dbReference type="EMBL" id="QKV18396.1"/>
    </source>
</evidence>
<gene>
    <name evidence="4" type="primary">purN</name>
    <name evidence="6" type="ORF">HTY61_07985</name>
</gene>
<dbReference type="CDD" id="cd08645">
    <property type="entry name" value="FMT_core_GART"/>
    <property type="match status" value="1"/>
</dbReference>
<dbReference type="PANTHER" id="PTHR43369">
    <property type="entry name" value="PHOSPHORIBOSYLGLYCINAMIDE FORMYLTRANSFERASE"/>
    <property type="match status" value="1"/>
</dbReference>
<accession>A0A6N1VBM9</accession>
<protein>
    <recommendedName>
        <fullName evidence="4">Phosphoribosylglycinamide formyltransferase</fullName>
        <ecNumber evidence="4">2.1.2.2</ecNumber>
    </recommendedName>
    <alternativeName>
        <fullName evidence="4">5'-phosphoribosylglycinamide transformylase</fullName>
    </alternativeName>
    <alternativeName>
        <fullName evidence="4">GAR transformylase</fullName>
        <shortName evidence="4">GART</shortName>
    </alternativeName>
</protein>
<evidence type="ECO:0000256" key="1">
    <source>
        <dbReference type="ARBA" id="ARBA00005054"/>
    </source>
</evidence>
<evidence type="ECO:0000256" key="3">
    <source>
        <dbReference type="ARBA" id="ARBA00022755"/>
    </source>
</evidence>
<dbReference type="NCBIfam" id="TIGR00639">
    <property type="entry name" value="PurN"/>
    <property type="match status" value="1"/>
</dbReference>
<evidence type="ECO:0000256" key="4">
    <source>
        <dbReference type="HAMAP-Rule" id="MF_01930"/>
    </source>
</evidence>
<dbReference type="InterPro" id="IPR004607">
    <property type="entry name" value="GART"/>
</dbReference>
<dbReference type="HAMAP" id="MF_01930">
    <property type="entry name" value="PurN"/>
    <property type="match status" value="1"/>
</dbReference>
<feature type="binding site" evidence="4">
    <location>
        <position position="111"/>
    </location>
    <ligand>
        <name>(6R)-10-formyltetrahydrofolate</name>
        <dbReference type="ChEBI" id="CHEBI:195366"/>
    </ligand>
</feature>
<evidence type="ECO:0000256" key="2">
    <source>
        <dbReference type="ARBA" id="ARBA00022679"/>
    </source>
</evidence>
<comment type="similarity">
    <text evidence="4">Belongs to the GART family.</text>
</comment>
<dbReference type="GO" id="GO:0004644">
    <property type="term" value="F:phosphoribosylglycinamide formyltransferase activity"/>
    <property type="evidence" value="ECO:0007669"/>
    <property type="project" value="UniProtKB-UniRule"/>
</dbReference>
<comment type="function">
    <text evidence="4">Catalyzes the transfer of a formyl group from 10-formyltetrahydrofolate to 5-phospho-ribosyl-glycinamide (GAR), producing 5-phospho-ribosyl-N-formylglycinamide (FGAR) and tetrahydrofolate.</text>
</comment>
<dbReference type="PANTHER" id="PTHR43369:SF2">
    <property type="entry name" value="PHOSPHORIBOSYLGLYCINAMIDE FORMYLTRANSFERASE"/>
    <property type="match status" value="1"/>
</dbReference>
<comment type="catalytic activity">
    <reaction evidence="4">
        <text>N(1)-(5-phospho-beta-D-ribosyl)glycinamide + (6R)-10-formyltetrahydrofolate = N(2)-formyl-N(1)-(5-phospho-beta-D-ribosyl)glycinamide + (6S)-5,6,7,8-tetrahydrofolate + H(+)</text>
        <dbReference type="Rhea" id="RHEA:15053"/>
        <dbReference type="ChEBI" id="CHEBI:15378"/>
        <dbReference type="ChEBI" id="CHEBI:57453"/>
        <dbReference type="ChEBI" id="CHEBI:143788"/>
        <dbReference type="ChEBI" id="CHEBI:147286"/>
        <dbReference type="ChEBI" id="CHEBI:195366"/>
        <dbReference type="EC" id="2.1.2.2"/>
    </reaction>
</comment>
<feature type="site" description="Raises pKa of active site His" evidence="4">
    <location>
        <position position="149"/>
    </location>
</feature>
<dbReference type="Pfam" id="PF00551">
    <property type="entry name" value="Formyl_trans_N"/>
    <property type="match status" value="1"/>
</dbReference>